<keyword evidence="1" id="KW-0805">Transcription regulation</keyword>
<dbReference type="EMBL" id="FMAF01000004">
    <property type="protein sequence ID" value="SCB21919.1"/>
    <property type="molecule type" value="Genomic_DNA"/>
</dbReference>
<dbReference type="SUPFAM" id="SSF47413">
    <property type="entry name" value="lambda repressor-like DNA-binding domains"/>
    <property type="match status" value="1"/>
</dbReference>
<dbReference type="GO" id="GO:0000976">
    <property type="term" value="F:transcription cis-regulatory region binding"/>
    <property type="evidence" value="ECO:0007669"/>
    <property type="project" value="TreeGrafter"/>
</dbReference>
<dbReference type="CDD" id="cd01392">
    <property type="entry name" value="HTH_LacI"/>
    <property type="match status" value="1"/>
</dbReference>
<evidence type="ECO:0000256" key="3">
    <source>
        <dbReference type="ARBA" id="ARBA00023163"/>
    </source>
</evidence>
<dbReference type="Pfam" id="PF13407">
    <property type="entry name" value="Peripla_BP_4"/>
    <property type="match status" value="1"/>
</dbReference>
<reference evidence="5 6" key="1">
    <citation type="submission" date="2016-08" db="EMBL/GenBank/DDBJ databases">
        <authorList>
            <person name="Seilhamer J.J."/>
        </authorList>
    </citation>
    <scope>NUCLEOTIDE SEQUENCE [LARGE SCALE GENOMIC DNA]</scope>
    <source>
        <strain evidence="5 6">P1-7</strain>
    </source>
</reference>
<keyword evidence="2" id="KW-0238">DNA-binding</keyword>
<evidence type="ECO:0000256" key="2">
    <source>
        <dbReference type="ARBA" id="ARBA00023125"/>
    </source>
</evidence>
<dbReference type="SMART" id="SM00354">
    <property type="entry name" value="HTH_LACI"/>
    <property type="match status" value="1"/>
</dbReference>
<dbReference type="Pfam" id="PF00356">
    <property type="entry name" value="LacI"/>
    <property type="match status" value="1"/>
</dbReference>
<keyword evidence="3" id="KW-0804">Transcription</keyword>
<dbReference type="InterPro" id="IPR028082">
    <property type="entry name" value="Peripla_BP_I"/>
</dbReference>
<dbReference type="PROSITE" id="PS50932">
    <property type="entry name" value="HTH_LACI_2"/>
    <property type="match status" value="1"/>
</dbReference>
<dbReference type="SUPFAM" id="SSF53822">
    <property type="entry name" value="Periplasmic binding protein-like I"/>
    <property type="match status" value="1"/>
</dbReference>
<evidence type="ECO:0000313" key="5">
    <source>
        <dbReference type="EMBL" id="SCB21919.1"/>
    </source>
</evidence>
<dbReference type="PANTHER" id="PTHR30146">
    <property type="entry name" value="LACI-RELATED TRANSCRIPTIONAL REPRESSOR"/>
    <property type="match status" value="1"/>
</dbReference>
<sequence>MGEDGGDVAKVTLKDVAAAAGVGAATVERALNGRGNVLPETAEKIFIAAKRLGYRTPPAGTRHGLVRIEVVLLRPETYFYSRLNRAFERIAALLDKDILIQRTFARENDPADFSRHIATPQARRSALIVVAPDHPDVVGSVRKAAAGGIPVVQIMTRPAPELAYVGIDNEAAGRTAAFYMARMQAGCAGTFVALCHSGAYENHKARIRGFSDYLLANANPSHCFAEVMFDEDDEMKTMELLSSALDRYPDIAGLYSAGGDNAAIATVLRRRRKQSVFWVGHELSDATRGYLKEGLMTIVLDQAPEVQARRAIDLTLKRLGLIDTDIDAEPVRFLTVTAESL</sequence>
<dbReference type="GO" id="GO:0003700">
    <property type="term" value="F:DNA-binding transcription factor activity"/>
    <property type="evidence" value="ECO:0007669"/>
    <property type="project" value="TreeGrafter"/>
</dbReference>
<dbReference type="Gene3D" id="3.40.50.2300">
    <property type="match status" value="2"/>
</dbReference>
<dbReference type="PANTHER" id="PTHR30146:SF152">
    <property type="entry name" value="TRANSCRIPTIONAL REGULATORY PROTEIN"/>
    <property type="match status" value="1"/>
</dbReference>
<name>A0A1C3V2P1_9HYPH</name>
<feature type="domain" description="HTH lacI-type" evidence="4">
    <location>
        <begin position="11"/>
        <end position="67"/>
    </location>
</feature>
<dbReference type="PROSITE" id="PS00356">
    <property type="entry name" value="HTH_LACI_1"/>
    <property type="match status" value="1"/>
</dbReference>
<dbReference type="Gene3D" id="1.10.260.40">
    <property type="entry name" value="lambda repressor-like DNA-binding domains"/>
    <property type="match status" value="1"/>
</dbReference>
<evidence type="ECO:0000313" key="6">
    <source>
        <dbReference type="Proteomes" id="UP000199205"/>
    </source>
</evidence>
<dbReference type="Proteomes" id="UP000199205">
    <property type="component" value="Unassembled WGS sequence"/>
</dbReference>
<dbReference type="AlphaFoldDB" id="A0A1C3V2P1"/>
<dbReference type="InterPro" id="IPR000843">
    <property type="entry name" value="HTH_LacI"/>
</dbReference>
<dbReference type="InterPro" id="IPR025997">
    <property type="entry name" value="SBP_2_dom"/>
</dbReference>
<dbReference type="CDD" id="cd06307">
    <property type="entry name" value="PBP1_sugar_binding"/>
    <property type="match status" value="1"/>
</dbReference>
<dbReference type="InterPro" id="IPR010982">
    <property type="entry name" value="Lambda_DNA-bd_dom_sf"/>
</dbReference>
<organism evidence="5 6">
    <name type="scientific">Rhizobium lusitanum</name>
    <dbReference type="NCBI Taxonomy" id="293958"/>
    <lineage>
        <taxon>Bacteria</taxon>
        <taxon>Pseudomonadati</taxon>
        <taxon>Pseudomonadota</taxon>
        <taxon>Alphaproteobacteria</taxon>
        <taxon>Hyphomicrobiales</taxon>
        <taxon>Rhizobiaceae</taxon>
        <taxon>Rhizobium/Agrobacterium group</taxon>
        <taxon>Rhizobium</taxon>
    </lineage>
</organism>
<proteinExistence type="predicted"/>
<accession>A0A1C3V2P1</accession>
<evidence type="ECO:0000256" key="1">
    <source>
        <dbReference type="ARBA" id="ARBA00023015"/>
    </source>
</evidence>
<gene>
    <name evidence="5" type="ORF">GA0061101_104103</name>
</gene>
<protein>
    <submittedName>
        <fullName evidence="5">Transcriptional regulator, LacI family</fullName>
    </submittedName>
</protein>
<evidence type="ECO:0000259" key="4">
    <source>
        <dbReference type="PROSITE" id="PS50932"/>
    </source>
</evidence>